<evidence type="ECO:0000256" key="4">
    <source>
        <dbReference type="ARBA" id="ARBA00022729"/>
    </source>
</evidence>
<keyword evidence="2" id="KW-0433">Leucine-rich repeat</keyword>
<dbReference type="PANTHER" id="PTHR22650">
    <property type="entry name" value="GLYCOPROTEIN IB BETA"/>
    <property type="match status" value="1"/>
</dbReference>
<reference evidence="11" key="2">
    <citation type="submission" date="2025-08" db="UniProtKB">
        <authorList>
            <consortium name="Ensembl"/>
        </authorList>
    </citation>
    <scope>IDENTIFICATION</scope>
</reference>
<organism evidence="11 12">
    <name type="scientific">Echeneis naucrates</name>
    <name type="common">Live sharksucker</name>
    <dbReference type="NCBI Taxonomy" id="173247"/>
    <lineage>
        <taxon>Eukaryota</taxon>
        <taxon>Metazoa</taxon>
        <taxon>Chordata</taxon>
        <taxon>Craniata</taxon>
        <taxon>Vertebrata</taxon>
        <taxon>Euteleostomi</taxon>
        <taxon>Actinopterygii</taxon>
        <taxon>Neopterygii</taxon>
        <taxon>Teleostei</taxon>
        <taxon>Neoteleostei</taxon>
        <taxon>Acanthomorphata</taxon>
        <taxon>Carangaria</taxon>
        <taxon>Carangiformes</taxon>
        <taxon>Echeneidae</taxon>
        <taxon>Echeneis</taxon>
    </lineage>
</organism>
<evidence type="ECO:0000259" key="10">
    <source>
        <dbReference type="SMART" id="SM00013"/>
    </source>
</evidence>
<evidence type="ECO:0000256" key="2">
    <source>
        <dbReference type="ARBA" id="ARBA00022614"/>
    </source>
</evidence>
<dbReference type="AlphaFoldDB" id="A0A665X6M4"/>
<evidence type="ECO:0000256" key="5">
    <source>
        <dbReference type="ARBA" id="ARBA00022889"/>
    </source>
</evidence>
<keyword evidence="4 9" id="KW-0732">Signal</keyword>
<dbReference type="Ensembl" id="ENSENLT00000053227.1">
    <property type="protein sequence ID" value="ENSENLP00000051970.1"/>
    <property type="gene ID" value="ENSENLG00000021757.1"/>
</dbReference>
<dbReference type="SUPFAM" id="SSF52058">
    <property type="entry name" value="L domain-like"/>
    <property type="match status" value="1"/>
</dbReference>
<sequence>MKVLLPLCLLLLLGGQRSSACPHLCSCRGTQVNCSSRSLTPASLPTSFPTETTELHLHNNLLTTLPNGLLDNLEYETQ</sequence>
<evidence type="ECO:0000256" key="6">
    <source>
        <dbReference type="ARBA" id="ARBA00022989"/>
    </source>
</evidence>
<accession>A0A665X6M4</accession>
<proteinExistence type="predicted"/>
<dbReference type="SMART" id="SM00013">
    <property type="entry name" value="LRRNT"/>
    <property type="match status" value="1"/>
</dbReference>
<dbReference type="InterPro" id="IPR032675">
    <property type="entry name" value="LRR_dom_sf"/>
</dbReference>
<keyword evidence="12" id="KW-1185">Reference proteome</keyword>
<keyword evidence="5" id="KW-0130">Cell adhesion</keyword>
<evidence type="ECO:0000256" key="9">
    <source>
        <dbReference type="SAM" id="SignalP"/>
    </source>
</evidence>
<dbReference type="InterPro" id="IPR052313">
    <property type="entry name" value="GPIb-IX-V_Complex"/>
</dbReference>
<evidence type="ECO:0000256" key="1">
    <source>
        <dbReference type="ARBA" id="ARBA00004479"/>
    </source>
</evidence>
<evidence type="ECO:0000313" key="11">
    <source>
        <dbReference type="Ensembl" id="ENSENLP00000051970.1"/>
    </source>
</evidence>
<feature type="signal peptide" evidence="9">
    <location>
        <begin position="1"/>
        <end position="20"/>
    </location>
</feature>
<evidence type="ECO:0000313" key="12">
    <source>
        <dbReference type="Proteomes" id="UP000472264"/>
    </source>
</evidence>
<keyword evidence="6" id="KW-1133">Transmembrane helix</keyword>
<dbReference type="InParanoid" id="A0A665X6M4"/>
<evidence type="ECO:0000256" key="3">
    <source>
        <dbReference type="ARBA" id="ARBA00022692"/>
    </source>
</evidence>
<evidence type="ECO:0000256" key="8">
    <source>
        <dbReference type="ARBA" id="ARBA00023157"/>
    </source>
</evidence>
<keyword evidence="7" id="KW-0472">Membrane</keyword>
<name>A0A665X6M4_ECHNA</name>
<reference evidence="11" key="3">
    <citation type="submission" date="2025-09" db="UniProtKB">
        <authorList>
            <consortium name="Ensembl"/>
        </authorList>
    </citation>
    <scope>IDENTIFICATION</scope>
</reference>
<dbReference type="Pfam" id="PF01462">
    <property type="entry name" value="LRRNT"/>
    <property type="match status" value="1"/>
</dbReference>
<protein>
    <recommendedName>
        <fullName evidence="10">LRRNT domain-containing protein</fullName>
    </recommendedName>
</protein>
<dbReference type="OMA" id="APHNSGH"/>
<reference evidence="11" key="1">
    <citation type="submission" date="2021-04" db="EMBL/GenBank/DDBJ databases">
        <authorList>
            <consortium name="Wellcome Sanger Institute Data Sharing"/>
        </authorList>
    </citation>
    <scope>NUCLEOTIDE SEQUENCE [LARGE SCALE GENOMIC DNA]</scope>
</reference>
<dbReference type="PANTHER" id="PTHR22650:SF7">
    <property type="entry name" value="PLATELET GLYCOPROTEIN IB BETA CHAIN"/>
    <property type="match status" value="1"/>
</dbReference>
<evidence type="ECO:0000256" key="7">
    <source>
        <dbReference type="ARBA" id="ARBA00023136"/>
    </source>
</evidence>
<comment type="subcellular location">
    <subcellularLocation>
        <location evidence="1">Membrane</location>
        <topology evidence="1">Single-pass type I membrane protein</topology>
    </subcellularLocation>
</comment>
<dbReference type="InterPro" id="IPR000372">
    <property type="entry name" value="LRRNT"/>
</dbReference>
<dbReference type="Proteomes" id="UP000472264">
    <property type="component" value="Chromosome 9"/>
</dbReference>
<keyword evidence="8" id="KW-1015">Disulfide bond</keyword>
<dbReference type="GO" id="GO:0016020">
    <property type="term" value="C:membrane"/>
    <property type="evidence" value="ECO:0007669"/>
    <property type="project" value="UniProtKB-SubCell"/>
</dbReference>
<keyword evidence="3" id="KW-0812">Transmembrane</keyword>
<dbReference type="Gene3D" id="3.80.10.10">
    <property type="entry name" value="Ribonuclease Inhibitor"/>
    <property type="match status" value="1"/>
</dbReference>
<feature type="domain" description="LRRNT" evidence="10">
    <location>
        <begin position="20"/>
        <end position="54"/>
    </location>
</feature>
<feature type="chain" id="PRO_5025512506" description="LRRNT domain-containing protein" evidence="9">
    <location>
        <begin position="21"/>
        <end position="78"/>
    </location>
</feature>